<dbReference type="HOGENOM" id="CLU_097806_3_1_9"/>
<dbReference type="eggNOG" id="COG0640">
    <property type="taxonomic scope" value="Bacteria"/>
</dbReference>
<gene>
    <name evidence="6" type="ordered locus">Desaci_0566</name>
</gene>
<dbReference type="RefSeq" id="WP_014825643.1">
    <property type="nucleotide sequence ID" value="NC_018068.1"/>
</dbReference>
<dbReference type="Proteomes" id="UP000002892">
    <property type="component" value="Chromosome"/>
</dbReference>
<dbReference type="PANTHER" id="PTHR33154">
    <property type="entry name" value="TRANSCRIPTIONAL REGULATOR, ARSR FAMILY"/>
    <property type="match status" value="1"/>
</dbReference>
<sequence>MELLETLKILADDTRFKIIQLLISNDFCVGALARTLGISEAAVSQHIQVLRRGGFLRGEKRGYWTHYVVEKNILIQMADELKVLSIPPVNKQFICLRESMNKDNNLGGRNMCKCKCEHPEKLQGKPGDCSKKQIQECHGDENHSCDSEKKEK</sequence>
<dbReference type="InterPro" id="IPR011991">
    <property type="entry name" value="ArsR-like_HTH"/>
</dbReference>
<dbReference type="SMART" id="SM00418">
    <property type="entry name" value="HTH_ARSR"/>
    <property type="match status" value="1"/>
</dbReference>
<evidence type="ECO:0000256" key="1">
    <source>
        <dbReference type="ARBA" id="ARBA00023015"/>
    </source>
</evidence>
<dbReference type="KEGG" id="dai:Desaci_0566"/>
<evidence type="ECO:0000313" key="7">
    <source>
        <dbReference type="Proteomes" id="UP000002892"/>
    </source>
</evidence>
<evidence type="ECO:0000313" key="6">
    <source>
        <dbReference type="EMBL" id="AFM39631.1"/>
    </source>
</evidence>
<proteinExistence type="predicted"/>
<evidence type="ECO:0000256" key="2">
    <source>
        <dbReference type="ARBA" id="ARBA00023125"/>
    </source>
</evidence>
<dbReference type="GO" id="GO:0003677">
    <property type="term" value="F:DNA binding"/>
    <property type="evidence" value="ECO:0007669"/>
    <property type="project" value="UniProtKB-KW"/>
</dbReference>
<dbReference type="GO" id="GO:0003700">
    <property type="term" value="F:DNA-binding transcription factor activity"/>
    <property type="evidence" value="ECO:0007669"/>
    <property type="project" value="InterPro"/>
</dbReference>
<dbReference type="Gene3D" id="1.10.10.10">
    <property type="entry name" value="Winged helix-like DNA-binding domain superfamily/Winged helix DNA-binding domain"/>
    <property type="match status" value="1"/>
</dbReference>
<reference evidence="6 7" key="1">
    <citation type="journal article" date="2012" name="J. Bacteriol.">
        <title>Complete genome sequences of Desulfosporosinus orientis DSM765T, Desulfosporosinus youngiae DSM17734T, Desulfosporosinus meridiei DSM13257T, and Desulfosporosinus acidiphilus DSM22704T.</title>
        <authorList>
            <person name="Pester M."/>
            <person name="Brambilla E."/>
            <person name="Alazard D."/>
            <person name="Rattei T."/>
            <person name="Weinmaier T."/>
            <person name="Han J."/>
            <person name="Lucas S."/>
            <person name="Lapidus A."/>
            <person name="Cheng J.F."/>
            <person name="Goodwin L."/>
            <person name="Pitluck S."/>
            <person name="Peters L."/>
            <person name="Ovchinnikova G."/>
            <person name="Teshima H."/>
            <person name="Detter J.C."/>
            <person name="Han C.S."/>
            <person name="Tapia R."/>
            <person name="Land M.L."/>
            <person name="Hauser L."/>
            <person name="Kyrpides N.C."/>
            <person name="Ivanova N.N."/>
            <person name="Pagani I."/>
            <person name="Huntmann M."/>
            <person name="Wei C.L."/>
            <person name="Davenport K.W."/>
            <person name="Daligault H."/>
            <person name="Chain P.S."/>
            <person name="Chen A."/>
            <person name="Mavromatis K."/>
            <person name="Markowitz V."/>
            <person name="Szeto E."/>
            <person name="Mikhailova N."/>
            <person name="Pati A."/>
            <person name="Wagner M."/>
            <person name="Woyke T."/>
            <person name="Ollivier B."/>
            <person name="Klenk H.P."/>
            <person name="Spring S."/>
            <person name="Loy A."/>
        </authorList>
    </citation>
    <scope>NUCLEOTIDE SEQUENCE [LARGE SCALE GENOMIC DNA]</scope>
    <source>
        <strain evidence="7">DSM 22704 / JCM 16185 / SJ4</strain>
    </source>
</reference>
<keyword evidence="1" id="KW-0805">Transcription regulation</keyword>
<keyword evidence="7" id="KW-1185">Reference proteome</keyword>
<dbReference type="Pfam" id="PF01022">
    <property type="entry name" value="HTH_5"/>
    <property type="match status" value="1"/>
</dbReference>
<dbReference type="InterPro" id="IPR001845">
    <property type="entry name" value="HTH_ArsR_DNA-bd_dom"/>
</dbReference>
<dbReference type="InterPro" id="IPR036390">
    <property type="entry name" value="WH_DNA-bd_sf"/>
</dbReference>
<dbReference type="AlphaFoldDB" id="I4D1F7"/>
<keyword evidence="2" id="KW-0238">DNA-binding</keyword>
<dbReference type="CDD" id="cd00090">
    <property type="entry name" value="HTH_ARSR"/>
    <property type="match status" value="1"/>
</dbReference>
<dbReference type="PRINTS" id="PR00778">
    <property type="entry name" value="HTHARSR"/>
</dbReference>
<evidence type="ECO:0000256" key="3">
    <source>
        <dbReference type="ARBA" id="ARBA00023163"/>
    </source>
</evidence>
<dbReference type="EMBL" id="CP003639">
    <property type="protein sequence ID" value="AFM39631.1"/>
    <property type="molecule type" value="Genomic_DNA"/>
</dbReference>
<name>I4D1F7_DESAJ</name>
<evidence type="ECO:0000259" key="5">
    <source>
        <dbReference type="PROSITE" id="PS50987"/>
    </source>
</evidence>
<dbReference type="InterPro" id="IPR036388">
    <property type="entry name" value="WH-like_DNA-bd_sf"/>
</dbReference>
<feature type="domain" description="HTH arsR-type" evidence="5">
    <location>
        <begin position="1"/>
        <end position="89"/>
    </location>
</feature>
<protein>
    <submittedName>
        <fullName evidence="6">Putative transcriptional regulator</fullName>
    </submittedName>
</protein>
<dbReference type="InterPro" id="IPR051081">
    <property type="entry name" value="HTH_MetalResp_TranReg"/>
</dbReference>
<dbReference type="SUPFAM" id="SSF46785">
    <property type="entry name" value="Winged helix' DNA-binding domain"/>
    <property type="match status" value="1"/>
</dbReference>
<accession>I4D1F7</accession>
<dbReference type="PROSITE" id="PS50987">
    <property type="entry name" value="HTH_ARSR_2"/>
    <property type="match status" value="1"/>
</dbReference>
<dbReference type="STRING" id="646529.Desaci_0566"/>
<feature type="region of interest" description="Disordered" evidence="4">
    <location>
        <begin position="120"/>
        <end position="152"/>
    </location>
</feature>
<dbReference type="NCBIfam" id="NF033788">
    <property type="entry name" value="HTH_metalloreg"/>
    <property type="match status" value="1"/>
</dbReference>
<keyword evidence="3" id="KW-0804">Transcription</keyword>
<evidence type="ECO:0000256" key="4">
    <source>
        <dbReference type="SAM" id="MobiDB-lite"/>
    </source>
</evidence>
<dbReference type="PANTHER" id="PTHR33154:SF33">
    <property type="entry name" value="TRANSCRIPTIONAL REPRESSOR SDPR"/>
    <property type="match status" value="1"/>
</dbReference>
<organism evidence="6 7">
    <name type="scientific">Desulfosporosinus acidiphilus (strain DSM 22704 / JCM 16185 / SJ4)</name>
    <dbReference type="NCBI Taxonomy" id="646529"/>
    <lineage>
        <taxon>Bacteria</taxon>
        <taxon>Bacillati</taxon>
        <taxon>Bacillota</taxon>
        <taxon>Clostridia</taxon>
        <taxon>Eubacteriales</taxon>
        <taxon>Desulfitobacteriaceae</taxon>
        <taxon>Desulfosporosinus</taxon>
    </lineage>
</organism>